<keyword evidence="1" id="KW-0418">Kinase</keyword>
<comment type="caution">
    <text evidence="1">The sequence shown here is derived from an EMBL/GenBank/DDBJ whole genome shotgun (WGS) entry which is preliminary data.</text>
</comment>
<dbReference type="OrthoDB" id="2623024at2"/>
<gene>
    <name evidence="1" type="ORF">E0485_06020</name>
</gene>
<protein>
    <submittedName>
        <fullName evidence="1">Serine/threonine protein kinase</fullName>
    </submittedName>
</protein>
<organism evidence="1 2">
    <name type="scientific">Paenibacillus albiflavus</name>
    <dbReference type="NCBI Taxonomy" id="2545760"/>
    <lineage>
        <taxon>Bacteria</taxon>
        <taxon>Bacillati</taxon>
        <taxon>Bacillota</taxon>
        <taxon>Bacilli</taxon>
        <taxon>Bacillales</taxon>
        <taxon>Paenibacillaceae</taxon>
        <taxon>Paenibacillus</taxon>
    </lineage>
</organism>
<dbReference type="Proteomes" id="UP000295418">
    <property type="component" value="Unassembled WGS sequence"/>
</dbReference>
<dbReference type="AlphaFoldDB" id="A0A4R4EH36"/>
<evidence type="ECO:0000313" key="1">
    <source>
        <dbReference type="EMBL" id="TCZ79416.1"/>
    </source>
</evidence>
<reference evidence="1 2" key="1">
    <citation type="submission" date="2019-03" db="EMBL/GenBank/DDBJ databases">
        <authorList>
            <person name="Kim M.K.M."/>
        </authorList>
    </citation>
    <scope>NUCLEOTIDE SEQUENCE [LARGE SCALE GENOMIC DNA]</scope>
    <source>
        <strain evidence="1 2">18JY21-1</strain>
    </source>
</reference>
<keyword evidence="2" id="KW-1185">Reference proteome</keyword>
<dbReference type="EMBL" id="SKFG01000003">
    <property type="protein sequence ID" value="TCZ79416.1"/>
    <property type="molecule type" value="Genomic_DNA"/>
</dbReference>
<sequence>MNTNYAKYGLDPALVERVKLKLKNKDTKEKVKAILDGVTKEDLQNRPKVNKLVGQVSKVLGENLTSEQTKNVVDFVIAQKIDPNNTFHLLKLWGMFR</sequence>
<keyword evidence="1" id="KW-0808">Transferase</keyword>
<dbReference type="InterPro" id="IPR025942">
    <property type="entry name" value="SpoVIF"/>
</dbReference>
<evidence type="ECO:0000313" key="2">
    <source>
        <dbReference type="Proteomes" id="UP000295418"/>
    </source>
</evidence>
<dbReference type="RefSeq" id="WP_132417074.1">
    <property type="nucleotide sequence ID" value="NZ_SKFG01000003.1"/>
</dbReference>
<accession>A0A4R4EH36</accession>
<keyword evidence="1" id="KW-0723">Serine/threonine-protein kinase</keyword>
<name>A0A4R4EH36_9BACL</name>
<dbReference type="GO" id="GO:0004674">
    <property type="term" value="F:protein serine/threonine kinase activity"/>
    <property type="evidence" value="ECO:0007669"/>
    <property type="project" value="UniProtKB-KW"/>
</dbReference>
<dbReference type="Pfam" id="PF14069">
    <property type="entry name" value="SpoVIF"/>
    <property type="match status" value="1"/>
</dbReference>
<proteinExistence type="predicted"/>